<reference evidence="1 2" key="1">
    <citation type="journal article" date="2013" name="Genome Biol. Evol.">
        <title>Genomes of Stigonematalean cyanobacteria (subsection V) and the evolution of oxygenic photosynthesis from prokaryotes to plastids.</title>
        <authorList>
            <person name="Dagan T."/>
            <person name="Roettger M."/>
            <person name="Stucken K."/>
            <person name="Landan G."/>
            <person name="Koch R."/>
            <person name="Major P."/>
            <person name="Gould S.B."/>
            <person name="Goremykin V.V."/>
            <person name="Rippka R."/>
            <person name="Tandeau de Marsac N."/>
            <person name="Gugger M."/>
            <person name="Lockhart P.J."/>
            <person name="Allen J.F."/>
            <person name="Brune I."/>
            <person name="Maus I."/>
            <person name="Puhler A."/>
            <person name="Martin W.F."/>
        </authorList>
    </citation>
    <scope>NUCLEOTIDE SEQUENCE [LARGE SCALE GENOMIC DNA]</scope>
    <source>
        <strain evidence="1 2">PCC 7110</strain>
    </source>
</reference>
<keyword evidence="2" id="KW-1185">Reference proteome</keyword>
<dbReference type="Proteomes" id="UP000076925">
    <property type="component" value="Unassembled WGS sequence"/>
</dbReference>
<dbReference type="AlphaFoldDB" id="A0A139WWB3"/>
<dbReference type="RefSeq" id="WP_017744697.1">
    <property type="nucleotide sequence ID" value="NZ_KQ976354.1"/>
</dbReference>
<gene>
    <name evidence="1" type="ORF">WA1_44115</name>
</gene>
<proteinExistence type="predicted"/>
<evidence type="ECO:0000313" key="1">
    <source>
        <dbReference type="EMBL" id="KYC36672.1"/>
    </source>
</evidence>
<name>A0A139WWB3_9CYAN</name>
<accession>A0A139WWB3</accession>
<sequence>MAKITISQLHNVDADSIQELTDAEIDATKGGLTLVAAPLINLKNTAILGQADTYKSSNTVGKNILQSLLGVVLL</sequence>
<evidence type="ECO:0000313" key="2">
    <source>
        <dbReference type="Proteomes" id="UP000076925"/>
    </source>
</evidence>
<protein>
    <submittedName>
        <fullName evidence="1">Uncharacterized protein</fullName>
    </submittedName>
</protein>
<organism evidence="1 2">
    <name type="scientific">Scytonema hofmannii PCC 7110</name>
    <dbReference type="NCBI Taxonomy" id="128403"/>
    <lineage>
        <taxon>Bacteria</taxon>
        <taxon>Bacillati</taxon>
        <taxon>Cyanobacteriota</taxon>
        <taxon>Cyanophyceae</taxon>
        <taxon>Nostocales</taxon>
        <taxon>Scytonemataceae</taxon>
        <taxon>Scytonema</taxon>
    </lineage>
</organism>
<dbReference type="EMBL" id="ANNX02000047">
    <property type="protein sequence ID" value="KYC36672.1"/>
    <property type="molecule type" value="Genomic_DNA"/>
</dbReference>
<comment type="caution">
    <text evidence="1">The sequence shown here is derived from an EMBL/GenBank/DDBJ whole genome shotgun (WGS) entry which is preliminary data.</text>
</comment>
<dbReference type="OrthoDB" id="521139at2"/>